<evidence type="ECO:0000256" key="1">
    <source>
        <dbReference type="SAM" id="Coils"/>
    </source>
</evidence>
<organism evidence="2 3">
    <name type="scientific">Actinidia rufa</name>
    <dbReference type="NCBI Taxonomy" id="165716"/>
    <lineage>
        <taxon>Eukaryota</taxon>
        <taxon>Viridiplantae</taxon>
        <taxon>Streptophyta</taxon>
        <taxon>Embryophyta</taxon>
        <taxon>Tracheophyta</taxon>
        <taxon>Spermatophyta</taxon>
        <taxon>Magnoliopsida</taxon>
        <taxon>eudicotyledons</taxon>
        <taxon>Gunneridae</taxon>
        <taxon>Pentapetalae</taxon>
        <taxon>asterids</taxon>
        <taxon>Ericales</taxon>
        <taxon>Actinidiaceae</taxon>
        <taxon>Actinidia</taxon>
    </lineage>
</organism>
<proteinExistence type="predicted"/>
<feature type="coiled-coil region" evidence="1">
    <location>
        <begin position="252"/>
        <end position="279"/>
    </location>
</feature>
<gene>
    <name evidence="2" type="ORF">Acr_18g0010970</name>
</gene>
<dbReference type="EMBL" id="BJWL01000018">
    <property type="protein sequence ID" value="GFZ06927.1"/>
    <property type="molecule type" value="Genomic_DNA"/>
</dbReference>
<evidence type="ECO:0000313" key="2">
    <source>
        <dbReference type="EMBL" id="GFZ06927.1"/>
    </source>
</evidence>
<keyword evidence="3" id="KW-1185">Reference proteome</keyword>
<dbReference type="AlphaFoldDB" id="A0A7J0G806"/>
<protein>
    <submittedName>
        <fullName evidence="2">Uncharacterized protein</fullName>
    </submittedName>
</protein>
<comment type="caution">
    <text evidence="2">The sequence shown here is derived from an EMBL/GenBank/DDBJ whole genome shotgun (WGS) entry which is preliminary data.</text>
</comment>
<name>A0A7J0G806_9ERIC</name>
<evidence type="ECO:0000313" key="3">
    <source>
        <dbReference type="Proteomes" id="UP000585474"/>
    </source>
</evidence>
<sequence length="285" mass="31860">MTWILMKISSFHIGEEQGLVSDVAPFVLGQCYGSGNGLPSDESDESTQYQEQERQLKVVDWSWQGVVSGRRYSHSSLSFVWPYREIAIWGVIHGYRRRNGEGISCRQFPYRGRIPLEVSSSDLEDLDELAFALPQPMVEEVIAQSFSKGGGSNMSSGEVNMAPRFRTLGQKKSKVVVDPPAVPEPPIDQDSPLPLNLILTLAAPIPMPRYGGKSSQLPSSTNRLPWLILPRNTIPAWPLHRPLESYNYLGPYKTTIKRIEKSKKKVSNLESKLKQAKLGLALPNN</sequence>
<reference evidence="2 3" key="1">
    <citation type="submission" date="2019-07" db="EMBL/GenBank/DDBJ databases">
        <title>De Novo Assembly of kiwifruit Actinidia rufa.</title>
        <authorList>
            <person name="Sugita-Konishi S."/>
            <person name="Sato K."/>
            <person name="Mori E."/>
            <person name="Abe Y."/>
            <person name="Kisaki G."/>
            <person name="Hamano K."/>
            <person name="Suezawa K."/>
            <person name="Otani M."/>
            <person name="Fukuda T."/>
            <person name="Manabe T."/>
            <person name="Gomi K."/>
            <person name="Tabuchi M."/>
            <person name="Akimitsu K."/>
            <person name="Kataoka I."/>
        </authorList>
    </citation>
    <scope>NUCLEOTIDE SEQUENCE [LARGE SCALE GENOMIC DNA]</scope>
    <source>
        <strain evidence="3">cv. Fuchu</strain>
    </source>
</reference>
<accession>A0A7J0G806</accession>
<keyword evidence="1" id="KW-0175">Coiled coil</keyword>
<dbReference type="Proteomes" id="UP000585474">
    <property type="component" value="Unassembled WGS sequence"/>
</dbReference>